<dbReference type="EMBL" id="CP002584">
    <property type="protein sequence ID" value="ADZ79124.1"/>
    <property type="molecule type" value="Genomic_DNA"/>
</dbReference>
<evidence type="ECO:0000313" key="1">
    <source>
        <dbReference type="EMBL" id="ADZ79124.1"/>
    </source>
</evidence>
<reference evidence="1" key="1">
    <citation type="submission" date="2011-03" db="EMBL/GenBank/DDBJ databases">
        <title>Complete sequence of Sphingobacterium sp. 21.</title>
        <authorList>
            <consortium name="US DOE Joint Genome Institute"/>
            <person name="Lucas S."/>
            <person name="Copeland A."/>
            <person name="Lapidus A."/>
            <person name="Cheng J.-F."/>
            <person name="Goodwin L."/>
            <person name="Pitluck S."/>
            <person name="Davenport K."/>
            <person name="Detter J.C."/>
            <person name="Han C."/>
            <person name="Tapia R."/>
            <person name="Land M."/>
            <person name="Hauser L."/>
            <person name="Kyrpides N."/>
            <person name="Ivanova N."/>
            <person name="Ovchinnikova G."/>
            <person name="Pagani I."/>
            <person name="Siebers A.K."/>
            <person name="Allgaier M."/>
            <person name="Thelen M.P."/>
            <person name="Hugenholtz P."/>
            <person name="Woyke T."/>
        </authorList>
    </citation>
    <scope>NUCLEOTIDE SEQUENCE</scope>
    <source>
        <strain evidence="1">21</strain>
    </source>
</reference>
<dbReference type="STRING" id="743722.Sph21_2573"/>
<dbReference type="eggNOG" id="ENOG5033A7G">
    <property type="taxonomic scope" value="Bacteria"/>
</dbReference>
<sequence length="129" mass="15219">MCTMKSKLTVCFLILVVLMQPFGRFWLFVSFKLNQQYIATELCINRDRPELQCNGQCVLMKKMKELEKRENDQQQEMIKQLAEIIYLQTPQLAQLNTIPTYNIKQSFLIAYTQGRPTNYHTSLLKPPRV</sequence>
<organism evidence="1">
    <name type="scientific">Sphingobacterium sp. (strain 21)</name>
    <dbReference type="NCBI Taxonomy" id="743722"/>
    <lineage>
        <taxon>Bacteria</taxon>
        <taxon>Pseudomonadati</taxon>
        <taxon>Bacteroidota</taxon>
        <taxon>Sphingobacteriia</taxon>
        <taxon>Sphingobacteriales</taxon>
        <taxon>Sphingobacteriaceae</taxon>
        <taxon>Sphingobacterium</taxon>
    </lineage>
</organism>
<dbReference type="PATRIC" id="fig|743722.3.peg.2758"/>
<accession>F4CF23</accession>
<protein>
    <submittedName>
        <fullName evidence="1">Uncharacterized protein</fullName>
    </submittedName>
</protein>
<dbReference type="KEGG" id="shg:Sph21_2573"/>
<dbReference type="HOGENOM" id="CLU_132570_0_0_10"/>
<gene>
    <name evidence="1" type="ordered locus">Sph21_2573</name>
</gene>
<proteinExistence type="predicted"/>
<name>F4CF23_SPHS2</name>
<dbReference type="AlphaFoldDB" id="F4CF23"/>